<comment type="caution">
    <text evidence="2">The sequence shown here is derived from an EMBL/GenBank/DDBJ whole genome shotgun (WGS) entry which is preliminary data.</text>
</comment>
<evidence type="ECO:0000313" key="2">
    <source>
        <dbReference type="EMBL" id="EYC31081.1"/>
    </source>
</evidence>
<name>A0A016VUW0_9BILA</name>
<feature type="compositionally biased region" description="Low complexity" evidence="1">
    <location>
        <begin position="8"/>
        <end position="25"/>
    </location>
</feature>
<protein>
    <submittedName>
        <fullName evidence="2">Uncharacterized protein</fullName>
    </submittedName>
</protein>
<dbReference type="EMBL" id="JARK01001340">
    <property type="protein sequence ID" value="EYC31081.1"/>
    <property type="molecule type" value="Genomic_DNA"/>
</dbReference>
<evidence type="ECO:0000256" key="1">
    <source>
        <dbReference type="SAM" id="MobiDB-lite"/>
    </source>
</evidence>
<proteinExistence type="predicted"/>
<feature type="region of interest" description="Disordered" evidence="1">
    <location>
        <begin position="1"/>
        <end position="28"/>
    </location>
</feature>
<keyword evidence="3" id="KW-1185">Reference proteome</keyword>
<dbReference type="AlphaFoldDB" id="A0A016VUW0"/>
<dbReference type="Proteomes" id="UP000024635">
    <property type="component" value="Unassembled WGS sequence"/>
</dbReference>
<organism evidence="2 3">
    <name type="scientific">Ancylostoma ceylanicum</name>
    <dbReference type="NCBI Taxonomy" id="53326"/>
    <lineage>
        <taxon>Eukaryota</taxon>
        <taxon>Metazoa</taxon>
        <taxon>Ecdysozoa</taxon>
        <taxon>Nematoda</taxon>
        <taxon>Chromadorea</taxon>
        <taxon>Rhabditida</taxon>
        <taxon>Rhabditina</taxon>
        <taxon>Rhabditomorpha</taxon>
        <taxon>Strongyloidea</taxon>
        <taxon>Ancylostomatidae</taxon>
        <taxon>Ancylostomatinae</taxon>
        <taxon>Ancylostoma</taxon>
    </lineage>
</organism>
<reference evidence="3" key="1">
    <citation type="journal article" date="2015" name="Nat. Genet.">
        <title>The genome and transcriptome of the zoonotic hookworm Ancylostoma ceylanicum identify infection-specific gene families.</title>
        <authorList>
            <person name="Schwarz E.M."/>
            <person name="Hu Y."/>
            <person name="Antoshechkin I."/>
            <person name="Miller M.M."/>
            <person name="Sternberg P.W."/>
            <person name="Aroian R.V."/>
        </authorList>
    </citation>
    <scope>NUCLEOTIDE SEQUENCE</scope>
    <source>
        <strain evidence="3">HY135</strain>
    </source>
</reference>
<evidence type="ECO:0000313" key="3">
    <source>
        <dbReference type="Proteomes" id="UP000024635"/>
    </source>
</evidence>
<sequence length="80" mass="8824">MTRDRRLSSSLSSLLNKHNINNNNSTRALKMATTDLDNKRQPPLEVLTGCPQGVLGNFEPCLAKSSHQNFNAPCRCRAGL</sequence>
<accession>A0A016VUW0</accession>
<gene>
    <name evidence="2" type="primary">Acey_s0004.g1946</name>
    <name evidence="2" type="ORF">Y032_0004g1946</name>
</gene>